<sequence length="175" mass="19908">MAVDDGLEKQGERTGMAADDACGRAVTISEMRTLRERGRRMSRRRAFEARAEIHVRPGPSVLKQALPRGDVRDPGVVEHESARRFRRAAIADDRRHQRRASRRGRQAAHAACRRRRAPRAVANEPDAGRAPDSRRARRTIPASFRCARACERAEAIRRSPPVAYRPRTRPRWPHA</sequence>
<dbReference type="AlphaFoldDB" id="A3P4S7"/>
<feature type="region of interest" description="Disordered" evidence="1">
    <location>
        <begin position="91"/>
        <end position="142"/>
    </location>
</feature>
<name>A3P4S7_BURP0</name>
<proteinExistence type="predicted"/>
<evidence type="ECO:0000313" key="2">
    <source>
        <dbReference type="EMBL" id="ABN95519.1"/>
    </source>
</evidence>
<gene>
    <name evidence="2" type="ordered locus">BURPS1106A_A1302</name>
</gene>
<dbReference type="Proteomes" id="UP000006738">
    <property type="component" value="Chromosome II"/>
</dbReference>
<accession>A3P4S7</accession>
<feature type="region of interest" description="Disordered" evidence="1">
    <location>
        <begin position="155"/>
        <end position="175"/>
    </location>
</feature>
<reference evidence="3" key="1">
    <citation type="submission" date="2007-02" db="EMBL/GenBank/DDBJ databases">
        <authorList>
            <person name="DeShazer D."/>
            <person name="Woods D.E."/>
            <person name="Nierman W.C."/>
        </authorList>
    </citation>
    <scope>NUCLEOTIDE SEQUENCE [LARGE SCALE GENOMIC DNA]</scope>
    <source>
        <strain evidence="3">1106a</strain>
    </source>
</reference>
<protein>
    <submittedName>
        <fullName evidence="2">Uncharacterized protein</fullName>
    </submittedName>
</protein>
<feature type="compositionally biased region" description="Basic and acidic residues" evidence="1">
    <location>
        <begin position="1"/>
        <end position="12"/>
    </location>
</feature>
<evidence type="ECO:0000313" key="3">
    <source>
        <dbReference type="Proteomes" id="UP000006738"/>
    </source>
</evidence>
<dbReference type="EMBL" id="CP000573">
    <property type="protein sequence ID" value="ABN95519.1"/>
    <property type="molecule type" value="Genomic_DNA"/>
</dbReference>
<dbReference type="RefSeq" id="WP_004537188.1">
    <property type="nucleotide sequence ID" value="NC_009078.1"/>
</dbReference>
<feature type="compositionally biased region" description="Basic residues" evidence="1">
    <location>
        <begin position="96"/>
        <end position="118"/>
    </location>
</feature>
<evidence type="ECO:0000256" key="1">
    <source>
        <dbReference type="SAM" id="MobiDB-lite"/>
    </source>
</evidence>
<organism evidence="2 3">
    <name type="scientific">Burkholderia pseudomallei (strain 1106a)</name>
    <dbReference type="NCBI Taxonomy" id="357348"/>
    <lineage>
        <taxon>Bacteria</taxon>
        <taxon>Pseudomonadati</taxon>
        <taxon>Pseudomonadota</taxon>
        <taxon>Betaproteobacteria</taxon>
        <taxon>Burkholderiales</taxon>
        <taxon>Burkholderiaceae</taxon>
        <taxon>Burkholderia</taxon>
        <taxon>pseudomallei group</taxon>
    </lineage>
</organism>
<dbReference type="KEGG" id="bpl:BURPS1106A_A1302"/>
<dbReference type="HOGENOM" id="CLU_1529789_0_0_4"/>
<feature type="compositionally biased region" description="Basic residues" evidence="1">
    <location>
        <begin position="166"/>
        <end position="175"/>
    </location>
</feature>
<feature type="region of interest" description="Disordered" evidence="1">
    <location>
        <begin position="1"/>
        <end position="20"/>
    </location>
</feature>